<protein>
    <recommendedName>
        <fullName evidence="2">Immunoglobulin domain-containing protein</fullName>
    </recommendedName>
</protein>
<evidence type="ECO:0000259" key="2">
    <source>
        <dbReference type="SMART" id="SM00409"/>
    </source>
</evidence>
<dbReference type="InterPro" id="IPR026341">
    <property type="entry name" value="T9SS_type_B"/>
</dbReference>
<dbReference type="NCBIfam" id="TIGR04131">
    <property type="entry name" value="Bac_Flav_CTERM"/>
    <property type="match status" value="1"/>
</dbReference>
<evidence type="ECO:0000313" key="4">
    <source>
        <dbReference type="Proteomes" id="UP001500742"/>
    </source>
</evidence>
<name>A0ABP7PH42_9SPHI</name>
<sequence>MKNRLLVFIFLFISLRAYTQCSLSVKITSSEPGICAGNTIALTAAPAGGSGSYSYAWSTGETTNVAHVNKAGNYTITVTDKSTGCTATGNTAVNVTPTPNAPTVTGGGIVCQGTSAHLAVTSSGDSFQWYKNATDITPFHTGTSYDTDPVTSFAIVYVETTTNGCTSARSTVVVSVVSKPVAHGASACYGSPVTLSVSGGDNFQWYTSSTSTTSVNSGTTLNISSLTKTVTYYVESIANGCASGRTPVTAVVTSAPQAPVVAPNQGVCSGNVITLHADAPAGVAQWYDVPSGGTPLIISPDYTTPALTANTTYYVETNLNACLSSRVPVVVNVNPIPVAPSTQTVNGCYNSSVHLTASSTPGTYQWYSDADGKHLLKTGNTYDSPALTHDITFYVMAVNSGCNSTLSQVNVIVAAPVPAPSVVNPPMICNGATAELTATAPGGTYQWFSTAIGGTPLPTIENGKFTTPPLSATTTYYVQTTVGSCTSARTLVKVPVLAPLAQPAATGASICAGDIATLIASGPTGDYGWYNAAGDLLQVGKTFNTPALTTTTTYYVKVSNNGCSSNQTPVQVVVNASPQAPTVNPGPTICPGEAASLSASAPSGQTIDWFAVPTGGVSLHTGPTYQTDKLSADRSYYVQSTLGTCVSTRTQVNVTLNITGTTFHYPSSTIITTGGDPVPVIDNPSGPNTFSAPAGIVFINTATGQIDASASKPGTYKITLTSNGTCTGTYSSIITITDQASTAFKYDTPVCQDGKNPRPIFDPGANAGFFSSAPSGLTFVSDYTGEIDLSKTNPGTYTVTNAIPASGAFQGSVSQSQITIDKAISISAGANKSVPLNTPVTLNGSISGSIGGTWTGGAGKFSDIHDLHAVYTPAVDEGLAKLTLTSNASPDGCSAKSATVTITFNTTPPAPTAQGIEACIGSSVTLTATAPGGIYNWYADPVGGSSLKQDANFQTPALTTTTSYYVETTVNGLTSPRTKVTVSIYGVPLTPVVSQDPITTCSGNVVQIKASGSVGTYEWFNESGQSVGTGDVLITSPLSSSTFYDVQAAIGQCVSERKRVTVTVTTAPYITSRSSDFVCSGNPLGYTITANISSSTFLWSRAAVAGISNPAALNQTTTDITETLVNTTANPINVTYVITPVNGSCSGEPINYVVTVYPTPAITGSAKDKVCYGITANYVIQFNTSNTSFTWSRAALPGIFNATVTGQASAVIKEVLFNTTNEPIDVPYTINYKTNDCDGVPFNYIVTVNPQINITSDAASPACNETPQGYTITSNVAAATFEWTRAAVAGVSNPAVTKTGALIDEALINTTGAPINVVYTITPSAYGCTGEPFAHIVTVNPKPDVPKANSNSPVCVASTIQLRTPSIARATYLWTGPGNFSSTAQNPDIPATEAAGGIYNLFVTVGGCTSDAGSTTVKVNKPPMVTANGPGLVCTTATSIQLTGTVGGGTTTGIWSSSSGGTGFSPSITTVGDVQYTPTAQDKQNGSVTLTLSSTSTDDCTIATASVVVKFGLTPGVDAGNDQEVCSQDTRVQLAGKILLSGATGFWSTAKGDGTFQAGNQPNAVYLPGVNDKKNGSVILTFNINDSGECYTTTDNVKITFMAPPALITEHIRYVLKGNTITLHPTVQDETVTYLWTTTGDPNNINDIHAKNPVITGGQTDQTYILTITDKLGCVTSDITNIVVSPQLSVSNAFSPNGDGTNDNWEIVGLVAYENSTVDVFNRYGALVFHSKGYGVPWDGTSNGQQVPVGVYYYIVDTKVNSKRFTGYVTVLR</sequence>
<comment type="caution">
    <text evidence="3">The sequence shown here is derived from an EMBL/GenBank/DDBJ whole genome shotgun (WGS) entry which is preliminary data.</text>
</comment>
<dbReference type="InterPro" id="IPR045828">
    <property type="entry name" value="PKD_Bacteroidetes"/>
</dbReference>
<dbReference type="SMART" id="SM00409">
    <property type="entry name" value="IG"/>
    <property type="match status" value="5"/>
</dbReference>
<dbReference type="InterPro" id="IPR044023">
    <property type="entry name" value="Ig_7"/>
</dbReference>
<accession>A0ABP7PH42</accession>
<reference evidence="4" key="1">
    <citation type="journal article" date="2019" name="Int. J. Syst. Evol. Microbiol.">
        <title>The Global Catalogue of Microorganisms (GCM) 10K type strain sequencing project: providing services to taxonomists for standard genome sequencing and annotation.</title>
        <authorList>
            <consortium name="The Broad Institute Genomics Platform"/>
            <consortium name="The Broad Institute Genome Sequencing Center for Infectious Disease"/>
            <person name="Wu L."/>
            <person name="Ma J."/>
        </authorList>
    </citation>
    <scope>NUCLEOTIDE SEQUENCE [LARGE SCALE GENOMIC DNA]</scope>
    <source>
        <strain evidence="4">JCM 16601</strain>
    </source>
</reference>
<dbReference type="Pfam" id="PF19406">
    <property type="entry name" value="PKD_5"/>
    <property type="match status" value="3"/>
</dbReference>
<dbReference type="Pfam" id="PF19081">
    <property type="entry name" value="Ig_7"/>
    <property type="match status" value="9"/>
</dbReference>
<evidence type="ECO:0000313" key="3">
    <source>
        <dbReference type="EMBL" id="GAA3965553.1"/>
    </source>
</evidence>
<feature type="chain" id="PRO_5046296526" description="Immunoglobulin domain-containing protein" evidence="1">
    <location>
        <begin position="20"/>
        <end position="1773"/>
    </location>
</feature>
<dbReference type="RefSeq" id="WP_259092607.1">
    <property type="nucleotide sequence ID" value="NZ_BAAAZC010000008.1"/>
</dbReference>
<feature type="domain" description="Immunoglobulin" evidence="2">
    <location>
        <begin position="180"/>
        <end position="251"/>
    </location>
</feature>
<feature type="domain" description="Immunoglobulin" evidence="2">
    <location>
        <begin position="584"/>
        <end position="655"/>
    </location>
</feature>
<dbReference type="Gene3D" id="2.60.40.10">
    <property type="entry name" value="Immunoglobulins"/>
    <property type="match status" value="1"/>
</dbReference>
<feature type="signal peptide" evidence="1">
    <location>
        <begin position="1"/>
        <end position="19"/>
    </location>
</feature>
<proteinExistence type="predicted"/>
<feature type="domain" description="Immunoglobulin" evidence="2">
    <location>
        <begin position="913"/>
        <end position="983"/>
    </location>
</feature>
<dbReference type="EMBL" id="BAAAZC010000008">
    <property type="protein sequence ID" value="GAA3965553.1"/>
    <property type="molecule type" value="Genomic_DNA"/>
</dbReference>
<feature type="domain" description="Immunoglobulin" evidence="2">
    <location>
        <begin position="418"/>
        <end position="495"/>
    </location>
</feature>
<gene>
    <name evidence="3" type="ORF">GCM10022210_12580</name>
</gene>
<dbReference type="Proteomes" id="UP001500742">
    <property type="component" value="Unassembled WGS sequence"/>
</dbReference>
<keyword evidence="1" id="KW-0732">Signal</keyword>
<dbReference type="InterPro" id="IPR013783">
    <property type="entry name" value="Ig-like_fold"/>
</dbReference>
<organism evidence="3 4">
    <name type="scientific">Mucilaginibacter dorajii</name>
    <dbReference type="NCBI Taxonomy" id="692994"/>
    <lineage>
        <taxon>Bacteria</taxon>
        <taxon>Pseudomonadati</taxon>
        <taxon>Bacteroidota</taxon>
        <taxon>Sphingobacteriia</taxon>
        <taxon>Sphingobacteriales</taxon>
        <taxon>Sphingobacteriaceae</taxon>
        <taxon>Mucilaginibacter</taxon>
    </lineage>
</organism>
<dbReference type="InterPro" id="IPR003599">
    <property type="entry name" value="Ig_sub"/>
</dbReference>
<keyword evidence="4" id="KW-1185">Reference proteome</keyword>
<dbReference type="Pfam" id="PF13585">
    <property type="entry name" value="CHU_C"/>
    <property type="match status" value="1"/>
</dbReference>
<feature type="domain" description="Immunoglobulin" evidence="2">
    <location>
        <begin position="1610"/>
        <end position="1685"/>
    </location>
</feature>
<evidence type="ECO:0000256" key="1">
    <source>
        <dbReference type="SAM" id="SignalP"/>
    </source>
</evidence>